<dbReference type="Proteomes" id="UP000288805">
    <property type="component" value="Unassembled WGS sequence"/>
</dbReference>
<proteinExistence type="predicted"/>
<reference evidence="1 2" key="1">
    <citation type="journal article" date="2018" name="PLoS Genet.">
        <title>Population sequencing reveals clonal diversity and ancestral inbreeding in the grapevine cultivar Chardonnay.</title>
        <authorList>
            <person name="Roach M.J."/>
            <person name="Johnson D.L."/>
            <person name="Bohlmann J."/>
            <person name="van Vuuren H.J."/>
            <person name="Jones S.J."/>
            <person name="Pretorius I.S."/>
            <person name="Schmidt S.A."/>
            <person name="Borneman A.R."/>
        </authorList>
    </citation>
    <scope>NUCLEOTIDE SEQUENCE [LARGE SCALE GENOMIC DNA]</scope>
    <source>
        <strain evidence="2">cv. Chardonnay</strain>
        <tissue evidence="1">Leaf</tissue>
    </source>
</reference>
<name>A0A438DJQ1_VITVI</name>
<dbReference type="PANTHER" id="PTHR47481:SF22">
    <property type="entry name" value="RETROTRANSPOSON GAG DOMAIN-CONTAINING PROTEIN"/>
    <property type="match status" value="1"/>
</dbReference>
<evidence type="ECO:0008006" key="3">
    <source>
        <dbReference type="Google" id="ProtNLM"/>
    </source>
</evidence>
<gene>
    <name evidence="1" type="ORF">CK203_106699</name>
</gene>
<dbReference type="Pfam" id="PF14223">
    <property type="entry name" value="Retrotran_gag_2"/>
    <property type="match status" value="1"/>
</dbReference>
<sequence>MSMMEYLLKVKTLADNLAGIGEPVSKKDQVLQILGGLGVDYNPIVASITSREDDITIHSIHSILLTHEQRLHFQTIIPEEDSVSARVQSIG</sequence>
<protein>
    <recommendedName>
        <fullName evidence="3">Retrovirus-related Pol polyprotein from transposon RE1</fullName>
    </recommendedName>
</protein>
<evidence type="ECO:0000313" key="2">
    <source>
        <dbReference type="Proteomes" id="UP000288805"/>
    </source>
</evidence>
<dbReference type="AlphaFoldDB" id="A0A438DJQ1"/>
<evidence type="ECO:0000313" key="1">
    <source>
        <dbReference type="EMBL" id="RVW35704.1"/>
    </source>
</evidence>
<dbReference type="PANTHER" id="PTHR47481">
    <property type="match status" value="1"/>
</dbReference>
<dbReference type="EMBL" id="QGNW01001595">
    <property type="protein sequence ID" value="RVW35704.1"/>
    <property type="molecule type" value="Genomic_DNA"/>
</dbReference>
<comment type="caution">
    <text evidence="1">The sequence shown here is derived from an EMBL/GenBank/DDBJ whole genome shotgun (WGS) entry which is preliminary data.</text>
</comment>
<organism evidence="1 2">
    <name type="scientific">Vitis vinifera</name>
    <name type="common">Grape</name>
    <dbReference type="NCBI Taxonomy" id="29760"/>
    <lineage>
        <taxon>Eukaryota</taxon>
        <taxon>Viridiplantae</taxon>
        <taxon>Streptophyta</taxon>
        <taxon>Embryophyta</taxon>
        <taxon>Tracheophyta</taxon>
        <taxon>Spermatophyta</taxon>
        <taxon>Magnoliopsida</taxon>
        <taxon>eudicotyledons</taxon>
        <taxon>Gunneridae</taxon>
        <taxon>Pentapetalae</taxon>
        <taxon>rosids</taxon>
        <taxon>Vitales</taxon>
        <taxon>Vitaceae</taxon>
        <taxon>Viteae</taxon>
        <taxon>Vitis</taxon>
    </lineage>
</organism>
<accession>A0A438DJQ1</accession>